<accession>A0A0F9NCS2</accession>
<protein>
    <submittedName>
        <fullName evidence="1">Uncharacterized protein</fullName>
    </submittedName>
</protein>
<proteinExistence type="predicted"/>
<gene>
    <name evidence="1" type="ORF">LCGC14_0967540</name>
</gene>
<name>A0A0F9NCS2_9ZZZZ</name>
<reference evidence="1" key="1">
    <citation type="journal article" date="2015" name="Nature">
        <title>Complex archaea that bridge the gap between prokaryotes and eukaryotes.</title>
        <authorList>
            <person name="Spang A."/>
            <person name="Saw J.H."/>
            <person name="Jorgensen S.L."/>
            <person name="Zaremba-Niedzwiedzka K."/>
            <person name="Martijn J."/>
            <person name="Lind A.E."/>
            <person name="van Eijk R."/>
            <person name="Schleper C."/>
            <person name="Guy L."/>
            <person name="Ettema T.J."/>
        </authorList>
    </citation>
    <scope>NUCLEOTIDE SEQUENCE</scope>
</reference>
<organism evidence="1">
    <name type="scientific">marine sediment metagenome</name>
    <dbReference type="NCBI Taxonomy" id="412755"/>
    <lineage>
        <taxon>unclassified sequences</taxon>
        <taxon>metagenomes</taxon>
        <taxon>ecological metagenomes</taxon>
    </lineage>
</organism>
<comment type="caution">
    <text evidence="1">The sequence shown here is derived from an EMBL/GenBank/DDBJ whole genome shotgun (WGS) entry which is preliminary data.</text>
</comment>
<dbReference type="AlphaFoldDB" id="A0A0F9NCS2"/>
<evidence type="ECO:0000313" key="1">
    <source>
        <dbReference type="EMBL" id="KKN17275.1"/>
    </source>
</evidence>
<sequence length="114" mass="13250">MTDVRGQGLARLYRTGGVPLLAHRLGWLLTEIKTEEDKVMHNAVLSEAMDLLNTTVPRDTVSDEERSFLRAMADYLLFRRVSSKDIEQLKIQRYKRFLFRMADRIMQAAHLKGQ</sequence>
<dbReference type="EMBL" id="LAZR01003539">
    <property type="protein sequence ID" value="KKN17275.1"/>
    <property type="molecule type" value="Genomic_DNA"/>
</dbReference>